<proteinExistence type="predicted"/>
<dbReference type="Proteomes" id="UP001501576">
    <property type="component" value="Unassembled WGS sequence"/>
</dbReference>
<gene>
    <name evidence="1" type="ORF">GCM10010390_14270</name>
</gene>
<comment type="caution">
    <text evidence="1">The sequence shown here is derived from an EMBL/GenBank/DDBJ whole genome shotgun (WGS) entry which is preliminary data.</text>
</comment>
<reference evidence="1 2" key="1">
    <citation type="journal article" date="2019" name="Int. J. Syst. Evol. Microbiol.">
        <title>The Global Catalogue of Microorganisms (GCM) 10K type strain sequencing project: providing services to taxonomists for standard genome sequencing and annotation.</title>
        <authorList>
            <consortium name="The Broad Institute Genomics Platform"/>
            <consortium name="The Broad Institute Genome Sequencing Center for Infectious Disease"/>
            <person name="Wu L."/>
            <person name="Ma J."/>
        </authorList>
    </citation>
    <scope>NUCLEOTIDE SEQUENCE [LARGE SCALE GENOMIC DNA]</scope>
    <source>
        <strain evidence="1 2">JCM 5052</strain>
    </source>
</reference>
<organism evidence="1 2">
    <name type="scientific">Streptomyces mordarskii</name>
    <dbReference type="NCBI Taxonomy" id="1226758"/>
    <lineage>
        <taxon>Bacteria</taxon>
        <taxon>Bacillati</taxon>
        <taxon>Actinomycetota</taxon>
        <taxon>Actinomycetes</taxon>
        <taxon>Kitasatosporales</taxon>
        <taxon>Streptomycetaceae</taxon>
        <taxon>Streptomyces</taxon>
    </lineage>
</organism>
<name>A0ABN1C6U2_9ACTN</name>
<evidence type="ECO:0000313" key="2">
    <source>
        <dbReference type="Proteomes" id="UP001501576"/>
    </source>
</evidence>
<protein>
    <submittedName>
        <fullName evidence="1">Uncharacterized protein</fullName>
    </submittedName>
</protein>
<dbReference type="EMBL" id="BAAABZ010000009">
    <property type="protein sequence ID" value="GAA0512988.1"/>
    <property type="molecule type" value="Genomic_DNA"/>
</dbReference>
<accession>A0ABN1C6U2</accession>
<evidence type="ECO:0000313" key="1">
    <source>
        <dbReference type="EMBL" id="GAA0512988.1"/>
    </source>
</evidence>
<sequence>MASRSWLFMVMLTPYAGMTRIRSEGLRLCRTLSALSAPLSECSFVRMFSFTTIA</sequence>
<keyword evidence="2" id="KW-1185">Reference proteome</keyword>